<evidence type="ECO:0000256" key="7">
    <source>
        <dbReference type="ARBA" id="ARBA00049244"/>
    </source>
</evidence>
<dbReference type="InterPro" id="IPR027417">
    <property type="entry name" value="P-loop_NTPase"/>
</dbReference>
<dbReference type="RefSeq" id="WP_104936687.1">
    <property type="nucleotide sequence ID" value="NZ_CP021255.1"/>
</dbReference>
<sequence>MALIKAEQVAAWLQTLPGTPVGAVLLFGESYLCRKSLALVEKALLAGGGELHLIEGEGEDHQSTFNKLATFSLFGGRQVFRITDSELLAASTECSRLWDKVSKAKTAGQEDGIRRALLAFVRGAGLEPEEEALSGLTAAEWRQHFDFDRPGESLDWTRPYLRAMAEQGSQSRSSGDAAGERLAALLAQGLPPQNVLIFLSGSVDKRKKLYRYLKEHATVIDCSVPEGSGAQAQRAQLPILQHIVRDTLKAGGKKMAPELVALLLERVGFHPAAVENELWKLMLSVGNEPLITREALDELVGRSKEEAVYALSDPVGRGDLPEALGVLARLFEDGVFPLIPLAILRNAVRKMLLFRALMAGGEAGLSPQSRYADFQNRLASLRERADLKKLLDGHPYALYTQFTAAAKLPLPRLLAWMRLLLQAELRLKNSAIPPELVLHWLLTAMLPPKTGAQTAGSALPSALAKSTARIKIQPEPASFVRP</sequence>
<dbReference type="PANTHER" id="PTHR34388:SF1">
    <property type="entry name" value="DNA POLYMERASE III SUBUNIT DELTA"/>
    <property type="match status" value="1"/>
</dbReference>
<comment type="catalytic activity">
    <reaction evidence="7">
        <text>DNA(n) + a 2'-deoxyribonucleoside 5'-triphosphate = DNA(n+1) + diphosphate</text>
        <dbReference type="Rhea" id="RHEA:22508"/>
        <dbReference type="Rhea" id="RHEA-COMP:17339"/>
        <dbReference type="Rhea" id="RHEA-COMP:17340"/>
        <dbReference type="ChEBI" id="CHEBI:33019"/>
        <dbReference type="ChEBI" id="CHEBI:61560"/>
        <dbReference type="ChEBI" id="CHEBI:173112"/>
        <dbReference type="EC" id="2.7.7.7"/>
    </reaction>
</comment>
<dbReference type="InterPro" id="IPR005790">
    <property type="entry name" value="DNA_polIII_delta"/>
</dbReference>
<gene>
    <name evidence="8" type="ORF">CAY53_08055</name>
</gene>
<evidence type="ECO:0000313" key="8">
    <source>
        <dbReference type="EMBL" id="AVD71425.1"/>
    </source>
</evidence>
<dbReference type="Gene3D" id="3.40.50.300">
    <property type="entry name" value="P-loop containing nucleotide triphosphate hydrolases"/>
    <property type="match status" value="1"/>
</dbReference>
<dbReference type="GO" id="GO:0006261">
    <property type="term" value="P:DNA-templated DNA replication"/>
    <property type="evidence" value="ECO:0007669"/>
    <property type="project" value="TreeGrafter"/>
</dbReference>
<dbReference type="Proteomes" id="UP000239867">
    <property type="component" value="Chromosome"/>
</dbReference>
<keyword evidence="2" id="KW-0808">Transferase</keyword>
<proteinExistence type="inferred from homology"/>
<evidence type="ECO:0000256" key="5">
    <source>
        <dbReference type="ARBA" id="ARBA00022932"/>
    </source>
</evidence>
<evidence type="ECO:0000256" key="6">
    <source>
        <dbReference type="ARBA" id="ARBA00034754"/>
    </source>
</evidence>
<dbReference type="OrthoDB" id="5430039at2"/>
<keyword evidence="4" id="KW-0235">DNA replication</keyword>
<evidence type="ECO:0000256" key="3">
    <source>
        <dbReference type="ARBA" id="ARBA00022695"/>
    </source>
</evidence>
<organism evidence="8 9">
    <name type="scientific">Desulfobulbus oralis</name>
    <dbReference type="NCBI Taxonomy" id="1986146"/>
    <lineage>
        <taxon>Bacteria</taxon>
        <taxon>Pseudomonadati</taxon>
        <taxon>Thermodesulfobacteriota</taxon>
        <taxon>Desulfobulbia</taxon>
        <taxon>Desulfobulbales</taxon>
        <taxon>Desulfobulbaceae</taxon>
        <taxon>Desulfobulbus</taxon>
    </lineage>
</organism>
<dbReference type="SUPFAM" id="SSF52540">
    <property type="entry name" value="P-loop containing nucleoside triphosphate hydrolases"/>
    <property type="match status" value="1"/>
</dbReference>
<dbReference type="InterPro" id="IPR008921">
    <property type="entry name" value="DNA_pol3_clamp-load_cplx_C"/>
</dbReference>
<evidence type="ECO:0000256" key="1">
    <source>
        <dbReference type="ARBA" id="ARBA00012417"/>
    </source>
</evidence>
<dbReference type="GO" id="GO:0003887">
    <property type="term" value="F:DNA-directed DNA polymerase activity"/>
    <property type="evidence" value="ECO:0007669"/>
    <property type="project" value="UniProtKB-KW"/>
</dbReference>
<dbReference type="SUPFAM" id="SSF48019">
    <property type="entry name" value="post-AAA+ oligomerization domain-like"/>
    <property type="match status" value="1"/>
</dbReference>
<name>A0A2L1GP08_9BACT</name>
<comment type="similarity">
    <text evidence="6">Belongs to the DNA polymerase HolA subunit family.</text>
</comment>
<keyword evidence="5" id="KW-0239">DNA-directed DNA polymerase</keyword>
<dbReference type="Gene3D" id="1.10.8.60">
    <property type="match status" value="1"/>
</dbReference>
<dbReference type="KEGG" id="deo:CAY53_08055"/>
<dbReference type="NCBIfam" id="TIGR01128">
    <property type="entry name" value="holA"/>
    <property type="match status" value="1"/>
</dbReference>
<reference evidence="8 9" key="1">
    <citation type="journal article" date="2018" name="MBio">
        <title>Insights into the evolution of host association through the isolation and characterization of a novel human periodontal pathobiont, Desulfobulbus oralis.</title>
        <authorList>
            <person name="Cross K.L."/>
            <person name="Chirania P."/>
            <person name="Xiong W."/>
            <person name="Beall C.J."/>
            <person name="Elkins J.G."/>
            <person name="Giannone R.J."/>
            <person name="Griffen A.L."/>
            <person name="Guss A.M."/>
            <person name="Hettich R.L."/>
            <person name="Joshi S.S."/>
            <person name="Mokrzan E.M."/>
            <person name="Martin R.K."/>
            <person name="Zhulin I.B."/>
            <person name="Leys E.J."/>
            <person name="Podar M."/>
        </authorList>
    </citation>
    <scope>NUCLEOTIDE SEQUENCE [LARGE SCALE GENOMIC DNA]</scope>
    <source>
        <strain evidence="8 9">ORNL</strain>
    </source>
</reference>
<keyword evidence="3" id="KW-0548">Nucleotidyltransferase</keyword>
<evidence type="ECO:0000256" key="4">
    <source>
        <dbReference type="ARBA" id="ARBA00022705"/>
    </source>
</evidence>
<accession>A0A2L1GP08</accession>
<dbReference type="GO" id="GO:0009360">
    <property type="term" value="C:DNA polymerase III complex"/>
    <property type="evidence" value="ECO:0007669"/>
    <property type="project" value="TreeGrafter"/>
</dbReference>
<keyword evidence="9" id="KW-1185">Reference proteome</keyword>
<dbReference type="Gene3D" id="1.20.272.10">
    <property type="match status" value="1"/>
</dbReference>
<protein>
    <recommendedName>
        <fullName evidence="1">DNA-directed DNA polymerase</fullName>
        <ecNumber evidence="1">2.7.7.7</ecNumber>
    </recommendedName>
</protein>
<dbReference type="EMBL" id="CP021255">
    <property type="protein sequence ID" value="AVD71425.1"/>
    <property type="molecule type" value="Genomic_DNA"/>
</dbReference>
<evidence type="ECO:0000313" key="9">
    <source>
        <dbReference type="Proteomes" id="UP000239867"/>
    </source>
</evidence>
<dbReference type="GO" id="GO:0003677">
    <property type="term" value="F:DNA binding"/>
    <property type="evidence" value="ECO:0007669"/>
    <property type="project" value="InterPro"/>
</dbReference>
<dbReference type="PANTHER" id="PTHR34388">
    <property type="entry name" value="DNA POLYMERASE III SUBUNIT DELTA"/>
    <property type="match status" value="1"/>
</dbReference>
<dbReference type="AlphaFoldDB" id="A0A2L1GP08"/>
<dbReference type="EC" id="2.7.7.7" evidence="1"/>
<evidence type="ECO:0000256" key="2">
    <source>
        <dbReference type="ARBA" id="ARBA00022679"/>
    </source>
</evidence>